<reference evidence="8 9" key="1">
    <citation type="submission" date="2021-03" db="EMBL/GenBank/DDBJ databases">
        <title>Antimicrobial resistance genes in bacteria isolated from Japanese honey, and their potential for conferring macrolide and lincosamide resistance in the American foulbrood pathogen Paenibacillus larvae.</title>
        <authorList>
            <person name="Okamoto M."/>
            <person name="Kumagai M."/>
            <person name="Kanamori H."/>
            <person name="Takamatsu D."/>
        </authorList>
    </citation>
    <scope>NUCLEOTIDE SEQUENCE [LARGE SCALE GENOMIC DNA]</scope>
    <source>
        <strain evidence="8 9">J34TS1</strain>
    </source>
</reference>
<protein>
    <submittedName>
        <fullName evidence="8">MFS transporter</fullName>
    </submittedName>
</protein>
<evidence type="ECO:0000313" key="9">
    <source>
        <dbReference type="Proteomes" id="UP000682811"/>
    </source>
</evidence>
<dbReference type="PANTHER" id="PTHR23537">
    <property type="match status" value="1"/>
</dbReference>
<dbReference type="Gene3D" id="1.20.1250.20">
    <property type="entry name" value="MFS general substrate transporter like domains"/>
    <property type="match status" value="2"/>
</dbReference>
<evidence type="ECO:0000313" key="8">
    <source>
        <dbReference type="EMBL" id="GIO45734.1"/>
    </source>
</evidence>
<dbReference type="PROSITE" id="PS50850">
    <property type="entry name" value="MFS"/>
    <property type="match status" value="1"/>
</dbReference>
<dbReference type="PANTHER" id="PTHR23537:SF1">
    <property type="entry name" value="SUGAR TRANSPORTER"/>
    <property type="match status" value="1"/>
</dbReference>
<evidence type="ECO:0000259" key="7">
    <source>
        <dbReference type="PROSITE" id="PS50850"/>
    </source>
</evidence>
<dbReference type="InterPro" id="IPR020846">
    <property type="entry name" value="MFS_dom"/>
</dbReference>
<name>A0A919Y8F3_9BACL</name>
<dbReference type="Pfam" id="PF06779">
    <property type="entry name" value="MFS_4"/>
    <property type="match status" value="1"/>
</dbReference>
<keyword evidence="5 6" id="KW-0472">Membrane</keyword>
<evidence type="ECO:0000256" key="1">
    <source>
        <dbReference type="ARBA" id="ARBA00004651"/>
    </source>
</evidence>
<dbReference type="EMBL" id="BORT01000002">
    <property type="protein sequence ID" value="GIO45734.1"/>
    <property type="molecule type" value="Genomic_DNA"/>
</dbReference>
<dbReference type="AlphaFoldDB" id="A0A919Y8F3"/>
<dbReference type="RefSeq" id="WP_212976899.1">
    <property type="nucleotide sequence ID" value="NZ_AP025343.1"/>
</dbReference>
<feature type="transmembrane region" description="Helical" evidence="6">
    <location>
        <begin position="143"/>
        <end position="165"/>
    </location>
</feature>
<evidence type="ECO:0000256" key="2">
    <source>
        <dbReference type="ARBA" id="ARBA00022448"/>
    </source>
</evidence>
<keyword evidence="2" id="KW-0813">Transport</keyword>
<feature type="transmembrane region" description="Helical" evidence="6">
    <location>
        <begin position="56"/>
        <end position="73"/>
    </location>
</feature>
<comment type="subcellular location">
    <subcellularLocation>
        <location evidence="1">Cell membrane</location>
        <topology evidence="1">Multi-pass membrane protein</topology>
    </subcellularLocation>
</comment>
<sequence>MERAASTAAAVRQHAFWPMILTGMFMVIATSGLTRAAFGAVLPYMKEGLGLSNSESGLLGTMMFLGYLITVGLSGPMSIKWGAKAVLLTGGWLVVISLFGLAIVPSFWLSCLFILIMGGGSALVFTPLVSIMVAAFPDKRGVVLGLLLSGAGTGMFLSGIIVPQIVSHAPQPGFRTVWLIFGIFALIVQIVSYMLLKSSSAAAQTKGSQDKPNWFRNKDILVTAGLYFAVGMAYLVPMLYQTSYMMELQFSDTIAGLTFSVAGIFGIVGGPGWGALSDRIGLRKTLIIAIVSAIVGNVLPVMFENLFSFIVSAALLGSTIGGIVTLVQAKASHQVTPMYISVVIGFISVFYAVGQMLGPILASTFIEYGGGFAAAYLFGGAVYLIALLLELLSKPKAQDSTSSEQ</sequence>
<feature type="transmembrane region" description="Helical" evidence="6">
    <location>
        <begin position="114"/>
        <end position="136"/>
    </location>
</feature>
<feature type="transmembrane region" description="Helical" evidence="6">
    <location>
        <begin position="220"/>
        <end position="241"/>
    </location>
</feature>
<comment type="caution">
    <text evidence="8">The sequence shown here is derived from an EMBL/GenBank/DDBJ whole genome shotgun (WGS) entry which is preliminary data.</text>
</comment>
<keyword evidence="9" id="KW-1185">Reference proteome</keyword>
<feature type="transmembrane region" description="Helical" evidence="6">
    <location>
        <begin position="309"/>
        <end position="327"/>
    </location>
</feature>
<evidence type="ECO:0000256" key="3">
    <source>
        <dbReference type="ARBA" id="ARBA00022692"/>
    </source>
</evidence>
<dbReference type="InterPro" id="IPR010645">
    <property type="entry name" value="MFS_4"/>
</dbReference>
<proteinExistence type="predicted"/>
<evidence type="ECO:0000256" key="5">
    <source>
        <dbReference type="ARBA" id="ARBA00023136"/>
    </source>
</evidence>
<feature type="transmembrane region" description="Helical" evidence="6">
    <location>
        <begin position="368"/>
        <end position="389"/>
    </location>
</feature>
<dbReference type="GO" id="GO:0022857">
    <property type="term" value="F:transmembrane transporter activity"/>
    <property type="evidence" value="ECO:0007669"/>
    <property type="project" value="InterPro"/>
</dbReference>
<accession>A0A919Y8F3</accession>
<evidence type="ECO:0000256" key="4">
    <source>
        <dbReference type="ARBA" id="ARBA00022989"/>
    </source>
</evidence>
<feature type="transmembrane region" description="Helical" evidence="6">
    <location>
        <begin position="339"/>
        <end position="362"/>
    </location>
</feature>
<dbReference type="Proteomes" id="UP000682811">
    <property type="component" value="Unassembled WGS sequence"/>
</dbReference>
<feature type="domain" description="Major facilitator superfamily (MFS) profile" evidence="7">
    <location>
        <begin position="20"/>
        <end position="398"/>
    </location>
</feature>
<feature type="transmembrane region" description="Helical" evidence="6">
    <location>
        <begin position="85"/>
        <end position="108"/>
    </location>
</feature>
<gene>
    <name evidence="8" type="ORF">J34TS1_04990</name>
</gene>
<keyword evidence="3 6" id="KW-0812">Transmembrane</keyword>
<feature type="transmembrane region" description="Helical" evidence="6">
    <location>
        <begin position="177"/>
        <end position="196"/>
    </location>
</feature>
<dbReference type="InterPro" id="IPR036259">
    <property type="entry name" value="MFS_trans_sf"/>
</dbReference>
<organism evidence="8 9">
    <name type="scientific">Paenibacillus azoreducens</name>
    <dbReference type="NCBI Taxonomy" id="116718"/>
    <lineage>
        <taxon>Bacteria</taxon>
        <taxon>Bacillati</taxon>
        <taxon>Bacillota</taxon>
        <taxon>Bacilli</taxon>
        <taxon>Bacillales</taxon>
        <taxon>Paenibacillaceae</taxon>
        <taxon>Paenibacillus</taxon>
    </lineage>
</organism>
<feature type="transmembrane region" description="Helical" evidence="6">
    <location>
        <begin position="253"/>
        <end position="273"/>
    </location>
</feature>
<feature type="transmembrane region" description="Helical" evidence="6">
    <location>
        <begin position="20"/>
        <end position="44"/>
    </location>
</feature>
<dbReference type="GO" id="GO:0005886">
    <property type="term" value="C:plasma membrane"/>
    <property type="evidence" value="ECO:0007669"/>
    <property type="project" value="UniProtKB-SubCell"/>
</dbReference>
<feature type="transmembrane region" description="Helical" evidence="6">
    <location>
        <begin position="285"/>
        <end position="303"/>
    </location>
</feature>
<keyword evidence="4 6" id="KW-1133">Transmembrane helix</keyword>
<dbReference type="SUPFAM" id="SSF103473">
    <property type="entry name" value="MFS general substrate transporter"/>
    <property type="match status" value="1"/>
</dbReference>
<evidence type="ECO:0000256" key="6">
    <source>
        <dbReference type="SAM" id="Phobius"/>
    </source>
</evidence>